<sequence length="100" mass="10895">MGCGWEENMVSDTSVLFRNYHQHCITLHKPFLTLGFPGGSDGKESTCNAKYLGSIPGSGKSPGEGNGYPLQYSCLENPMDRGVWWATVHGVAKSRTQLSD</sequence>
<gene>
    <name evidence="1" type="ORF">MG293_004520</name>
</gene>
<dbReference type="AlphaFoldDB" id="A0AAD4YDR0"/>
<comment type="caution">
    <text evidence="1">The sequence shown here is derived from an EMBL/GenBank/DDBJ whole genome shotgun (WGS) entry which is preliminary data.</text>
</comment>
<organism evidence="1 2">
    <name type="scientific">Ovis ammon polii</name>
    <dbReference type="NCBI Taxonomy" id="230172"/>
    <lineage>
        <taxon>Eukaryota</taxon>
        <taxon>Metazoa</taxon>
        <taxon>Chordata</taxon>
        <taxon>Craniata</taxon>
        <taxon>Vertebrata</taxon>
        <taxon>Euteleostomi</taxon>
        <taxon>Mammalia</taxon>
        <taxon>Eutheria</taxon>
        <taxon>Laurasiatheria</taxon>
        <taxon>Artiodactyla</taxon>
        <taxon>Ruminantia</taxon>
        <taxon>Pecora</taxon>
        <taxon>Bovidae</taxon>
        <taxon>Caprinae</taxon>
        <taxon>Ovis</taxon>
    </lineage>
</organism>
<protein>
    <submittedName>
        <fullName evidence="1">Uncharacterized protein</fullName>
    </submittedName>
</protein>
<evidence type="ECO:0000313" key="1">
    <source>
        <dbReference type="EMBL" id="KAI4544254.1"/>
    </source>
</evidence>
<dbReference type="Proteomes" id="UP001214576">
    <property type="component" value="Unassembled WGS sequence"/>
</dbReference>
<dbReference type="EMBL" id="JAKZEL010000004">
    <property type="protein sequence ID" value="KAI4544254.1"/>
    <property type="molecule type" value="Genomic_DNA"/>
</dbReference>
<keyword evidence="2" id="KW-1185">Reference proteome</keyword>
<proteinExistence type="predicted"/>
<reference evidence="1" key="1">
    <citation type="submission" date="2022-03" db="EMBL/GenBank/DDBJ databases">
        <title>Genomic analyses of argali, domestic sheep and their hybrids provide insights into chromosomal evolution, heterosis and genetic basis of agronomic traits.</title>
        <authorList>
            <person name="Li M."/>
        </authorList>
    </citation>
    <scope>NUCLEOTIDE SEQUENCE</scope>
    <source>
        <strain evidence="1">CAU-MHL-2022a</strain>
        <tissue evidence="1">Skin</tissue>
    </source>
</reference>
<evidence type="ECO:0000313" key="2">
    <source>
        <dbReference type="Proteomes" id="UP001214576"/>
    </source>
</evidence>
<accession>A0AAD4YDR0</accession>
<name>A0AAD4YDR0_OVIAM</name>